<keyword evidence="2" id="KW-1185">Reference proteome</keyword>
<evidence type="ECO:0000313" key="2">
    <source>
        <dbReference type="Proteomes" id="UP000800096"/>
    </source>
</evidence>
<gene>
    <name evidence="1" type="ORF">BDU57DRAFT_541765</name>
</gene>
<dbReference type="AlphaFoldDB" id="A0A6A5QBW4"/>
<accession>A0A6A5QBW4</accession>
<organism evidence="1 2">
    <name type="scientific">Ampelomyces quisqualis</name>
    <name type="common">Powdery mildew agent</name>
    <dbReference type="NCBI Taxonomy" id="50730"/>
    <lineage>
        <taxon>Eukaryota</taxon>
        <taxon>Fungi</taxon>
        <taxon>Dikarya</taxon>
        <taxon>Ascomycota</taxon>
        <taxon>Pezizomycotina</taxon>
        <taxon>Dothideomycetes</taxon>
        <taxon>Pleosporomycetidae</taxon>
        <taxon>Pleosporales</taxon>
        <taxon>Pleosporineae</taxon>
        <taxon>Phaeosphaeriaceae</taxon>
        <taxon>Ampelomyces</taxon>
    </lineage>
</organism>
<protein>
    <submittedName>
        <fullName evidence="1">Uncharacterized protein</fullName>
    </submittedName>
</protein>
<proteinExistence type="predicted"/>
<dbReference type="PANTHER" id="PTHR47064:SF2">
    <property type="entry name" value="SMP-30_GLUCONOLACTONASE_LRE-LIKE REGION DOMAIN-CONTAINING PROTEIN-RELATED"/>
    <property type="match status" value="1"/>
</dbReference>
<dbReference type="EMBL" id="ML979139">
    <property type="protein sequence ID" value="KAF1913091.1"/>
    <property type="molecule type" value="Genomic_DNA"/>
</dbReference>
<dbReference type="InterPro" id="IPR052988">
    <property type="entry name" value="Oryzine_lactonohydrolase"/>
</dbReference>
<sequence>MAAHPGCYPAPPTAQHPYHTDESNFTAPSALVSVGPNNGASTKILTSFFGRNFSSLNQHPWTGDLWLTNADYGFCQYFRPASKIPKQAYRFVPSTGEILVVAYGFLQSNRLEFSADLKTLYISKTGAAGGPYLGTNFTCPWTIYAYDIVHSARLANRRVFVYSDNGPRNITNK</sequence>
<dbReference type="Gene3D" id="2.120.10.30">
    <property type="entry name" value="TolB, C-terminal domain"/>
    <property type="match status" value="1"/>
</dbReference>
<dbReference type="OrthoDB" id="423498at2759"/>
<dbReference type="InterPro" id="IPR011042">
    <property type="entry name" value="6-blade_b-propeller_TolB-like"/>
</dbReference>
<evidence type="ECO:0000313" key="1">
    <source>
        <dbReference type="EMBL" id="KAF1913091.1"/>
    </source>
</evidence>
<name>A0A6A5QBW4_AMPQU</name>
<dbReference type="Proteomes" id="UP000800096">
    <property type="component" value="Unassembled WGS sequence"/>
</dbReference>
<reference evidence="1" key="1">
    <citation type="journal article" date="2020" name="Stud. Mycol.">
        <title>101 Dothideomycetes genomes: a test case for predicting lifestyles and emergence of pathogens.</title>
        <authorList>
            <person name="Haridas S."/>
            <person name="Albert R."/>
            <person name="Binder M."/>
            <person name="Bloem J."/>
            <person name="Labutti K."/>
            <person name="Salamov A."/>
            <person name="Andreopoulos B."/>
            <person name="Baker S."/>
            <person name="Barry K."/>
            <person name="Bills G."/>
            <person name="Bluhm B."/>
            <person name="Cannon C."/>
            <person name="Castanera R."/>
            <person name="Culley D."/>
            <person name="Daum C."/>
            <person name="Ezra D."/>
            <person name="Gonzalez J."/>
            <person name="Henrissat B."/>
            <person name="Kuo A."/>
            <person name="Liang C."/>
            <person name="Lipzen A."/>
            <person name="Lutzoni F."/>
            <person name="Magnuson J."/>
            <person name="Mondo S."/>
            <person name="Nolan M."/>
            <person name="Ohm R."/>
            <person name="Pangilinan J."/>
            <person name="Park H.-J."/>
            <person name="Ramirez L."/>
            <person name="Alfaro M."/>
            <person name="Sun H."/>
            <person name="Tritt A."/>
            <person name="Yoshinaga Y."/>
            <person name="Zwiers L.-H."/>
            <person name="Turgeon B."/>
            <person name="Goodwin S."/>
            <person name="Spatafora J."/>
            <person name="Crous P."/>
            <person name="Grigoriev I."/>
        </authorList>
    </citation>
    <scope>NUCLEOTIDE SEQUENCE</scope>
    <source>
        <strain evidence="1">HMLAC05119</strain>
    </source>
</reference>
<dbReference type="SUPFAM" id="SSF63829">
    <property type="entry name" value="Calcium-dependent phosphotriesterase"/>
    <property type="match status" value="1"/>
</dbReference>
<dbReference type="PANTHER" id="PTHR47064">
    <property type="entry name" value="PUTATIVE (AFU_ORTHOLOGUE AFUA_1G08990)-RELATED"/>
    <property type="match status" value="1"/>
</dbReference>